<dbReference type="EMBL" id="AZHX01002802">
    <property type="protein sequence ID" value="ETW92759.1"/>
    <property type="molecule type" value="Genomic_DNA"/>
</dbReference>
<gene>
    <name evidence="1" type="ORF">ETSY2_52675</name>
</gene>
<name>W4L4E7_9BACT</name>
<dbReference type="InterPro" id="IPR008792">
    <property type="entry name" value="PQQD"/>
</dbReference>
<organism evidence="1 2">
    <name type="scientific">Candidatus Entotheonella gemina</name>
    <dbReference type="NCBI Taxonomy" id="1429439"/>
    <lineage>
        <taxon>Bacteria</taxon>
        <taxon>Pseudomonadati</taxon>
        <taxon>Nitrospinota/Tectimicrobiota group</taxon>
        <taxon>Candidatus Tectimicrobiota</taxon>
        <taxon>Candidatus Entotheonellia</taxon>
        <taxon>Candidatus Entotheonellales</taxon>
        <taxon>Candidatus Entotheonellaceae</taxon>
        <taxon>Candidatus Entotheonella</taxon>
    </lineage>
</organism>
<dbReference type="InterPro" id="IPR041881">
    <property type="entry name" value="PqqD_sf"/>
</dbReference>
<evidence type="ECO:0000313" key="2">
    <source>
        <dbReference type="Proteomes" id="UP000019140"/>
    </source>
</evidence>
<dbReference type="Proteomes" id="UP000019140">
    <property type="component" value="Unassembled WGS sequence"/>
</dbReference>
<dbReference type="Gene3D" id="1.10.10.1150">
    <property type="entry name" value="Coenzyme PQQ synthesis protein D (PqqD)"/>
    <property type="match status" value="1"/>
</dbReference>
<proteinExistence type="predicted"/>
<protein>
    <recommendedName>
        <fullName evidence="3">PqqD family protein</fullName>
    </recommendedName>
</protein>
<accession>W4L4E7</accession>
<sequence length="93" mass="10645">MQISLPCQVIPKPDVLFQPLNGESILLDLYTEQYYSLDDVGTRMWELFKVHGNVDTVIQHLLDIYNVEEEDLRRDLAGLIDKLAAAKLITTEV</sequence>
<evidence type="ECO:0000313" key="1">
    <source>
        <dbReference type="EMBL" id="ETW92759.1"/>
    </source>
</evidence>
<dbReference type="Pfam" id="PF05402">
    <property type="entry name" value="PqqD"/>
    <property type="match status" value="1"/>
</dbReference>
<dbReference type="AlphaFoldDB" id="W4L4E7"/>
<dbReference type="HOGENOM" id="CLU_159325_2_2_7"/>
<evidence type="ECO:0008006" key="3">
    <source>
        <dbReference type="Google" id="ProtNLM"/>
    </source>
</evidence>
<keyword evidence="2" id="KW-1185">Reference proteome</keyword>
<comment type="caution">
    <text evidence="1">The sequence shown here is derived from an EMBL/GenBank/DDBJ whole genome shotgun (WGS) entry which is preliminary data.</text>
</comment>
<reference evidence="1 2" key="1">
    <citation type="journal article" date="2014" name="Nature">
        <title>An environmental bacterial taxon with a large and distinct metabolic repertoire.</title>
        <authorList>
            <person name="Wilson M.C."/>
            <person name="Mori T."/>
            <person name="Ruckert C."/>
            <person name="Uria A.R."/>
            <person name="Helf M.J."/>
            <person name="Takada K."/>
            <person name="Gernert C."/>
            <person name="Steffens U.A."/>
            <person name="Heycke N."/>
            <person name="Schmitt S."/>
            <person name="Rinke C."/>
            <person name="Helfrich E.J."/>
            <person name="Brachmann A.O."/>
            <person name="Gurgui C."/>
            <person name="Wakimoto T."/>
            <person name="Kracht M."/>
            <person name="Crusemann M."/>
            <person name="Hentschel U."/>
            <person name="Abe I."/>
            <person name="Matsunaga S."/>
            <person name="Kalinowski J."/>
            <person name="Takeyama H."/>
            <person name="Piel J."/>
        </authorList>
    </citation>
    <scope>NUCLEOTIDE SEQUENCE [LARGE SCALE GENOMIC DNA]</scope>
    <source>
        <strain evidence="2">TSY2</strain>
    </source>
</reference>